<dbReference type="AlphaFoldDB" id="A0ABD2AUB3"/>
<feature type="region of interest" description="Disordered" evidence="1">
    <location>
        <begin position="77"/>
        <end position="102"/>
    </location>
</feature>
<evidence type="ECO:0000313" key="2">
    <source>
        <dbReference type="EMBL" id="KAL2724201.1"/>
    </source>
</evidence>
<keyword evidence="3" id="KW-1185">Reference proteome</keyword>
<name>A0ABD2AUB3_VESSQ</name>
<sequence length="133" mass="15364">MGYQYVRTYLEHQIRRQTQQEILRFEMNTLLNIIIRKKMLFDQGVLKLVNGLGSQNRKPLNVQSDFRFRPDNKSRTMFRSRMEGRTKSIRDTGGSNPGCFPGPVGRSVCSNASLASPHDYLSKRFTEQSETTT</sequence>
<evidence type="ECO:0000256" key="1">
    <source>
        <dbReference type="SAM" id="MobiDB-lite"/>
    </source>
</evidence>
<dbReference type="Proteomes" id="UP001607302">
    <property type="component" value="Unassembled WGS sequence"/>
</dbReference>
<gene>
    <name evidence="2" type="ORF">V1478_008714</name>
</gene>
<protein>
    <submittedName>
        <fullName evidence="2">Uncharacterized protein</fullName>
    </submittedName>
</protein>
<feature type="compositionally biased region" description="Basic and acidic residues" evidence="1">
    <location>
        <begin position="77"/>
        <end position="90"/>
    </location>
</feature>
<comment type="caution">
    <text evidence="2">The sequence shown here is derived from an EMBL/GenBank/DDBJ whole genome shotgun (WGS) entry which is preliminary data.</text>
</comment>
<dbReference type="EMBL" id="JAUDFV010000139">
    <property type="protein sequence ID" value="KAL2724201.1"/>
    <property type="molecule type" value="Genomic_DNA"/>
</dbReference>
<proteinExistence type="predicted"/>
<reference evidence="2 3" key="1">
    <citation type="journal article" date="2024" name="Ann. Entomol. Soc. Am.">
        <title>Genomic analyses of the southern and eastern yellowjacket wasps (Hymenoptera: Vespidae) reveal evolutionary signatures of social life.</title>
        <authorList>
            <person name="Catto M.A."/>
            <person name="Caine P.B."/>
            <person name="Orr S.E."/>
            <person name="Hunt B.G."/>
            <person name="Goodisman M.A.D."/>
        </authorList>
    </citation>
    <scope>NUCLEOTIDE SEQUENCE [LARGE SCALE GENOMIC DNA]</scope>
    <source>
        <strain evidence="2">233</strain>
        <tissue evidence="2">Head and thorax</tissue>
    </source>
</reference>
<organism evidence="2 3">
    <name type="scientific">Vespula squamosa</name>
    <name type="common">Southern yellow jacket</name>
    <name type="synonym">Wasp</name>
    <dbReference type="NCBI Taxonomy" id="30214"/>
    <lineage>
        <taxon>Eukaryota</taxon>
        <taxon>Metazoa</taxon>
        <taxon>Ecdysozoa</taxon>
        <taxon>Arthropoda</taxon>
        <taxon>Hexapoda</taxon>
        <taxon>Insecta</taxon>
        <taxon>Pterygota</taxon>
        <taxon>Neoptera</taxon>
        <taxon>Endopterygota</taxon>
        <taxon>Hymenoptera</taxon>
        <taxon>Apocrita</taxon>
        <taxon>Aculeata</taxon>
        <taxon>Vespoidea</taxon>
        <taxon>Vespidae</taxon>
        <taxon>Vespinae</taxon>
        <taxon>Vespula</taxon>
    </lineage>
</organism>
<accession>A0ABD2AUB3</accession>
<evidence type="ECO:0000313" key="3">
    <source>
        <dbReference type="Proteomes" id="UP001607302"/>
    </source>
</evidence>